<evidence type="ECO:0000256" key="6">
    <source>
        <dbReference type="ARBA" id="ARBA00022741"/>
    </source>
</evidence>
<dbReference type="NCBIfam" id="TIGR00081">
    <property type="entry name" value="purC"/>
    <property type="match status" value="1"/>
</dbReference>
<dbReference type="GO" id="GO:0004639">
    <property type="term" value="F:phosphoribosylaminoimidazolesuccinocarboxamide synthase activity"/>
    <property type="evidence" value="ECO:0007669"/>
    <property type="project" value="UniProtKB-EC"/>
</dbReference>
<dbReference type="PANTHER" id="PTHR43700">
    <property type="entry name" value="PHOSPHORIBOSYLAMINOIMIDAZOLE-SUCCINOCARBOXAMIDE SYNTHASE"/>
    <property type="match status" value="1"/>
</dbReference>
<evidence type="ECO:0000313" key="11">
    <source>
        <dbReference type="EMBL" id="KAK2075388.1"/>
    </source>
</evidence>
<comment type="caution">
    <text evidence="11">The sequence shown here is derived from an EMBL/GenBank/DDBJ whole genome shotgun (WGS) entry which is preliminary data.</text>
</comment>
<dbReference type="CDD" id="cd01414">
    <property type="entry name" value="SAICAR_synt_Sc"/>
    <property type="match status" value="1"/>
</dbReference>
<organism evidence="11 12">
    <name type="scientific">Phyllachora maydis</name>
    <dbReference type="NCBI Taxonomy" id="1825666"/>
    <lineage>
        <taxon>Eukaryota</taxon>
        <taxon>Fungi</taxon>
        <taxon>Dikarya</taxon>
        <taxon>Ascomycota</taxon>
        <taxon>Pezizomycotina</taxon>
        <taxon>Sordariomycetes</taxon>
        <taxon>Sordariomycetidae</taxon>
        <taxon>Phyllachorales</taxon>
        <taxon>Phyllachoraceae</taxon>
        <taxon>Phyllachora</taxon>
    </lineage>
</organism>
<keyword evidence="12" id="KW-1185">Reference proteome</keyword>
<dbReference type="InterPro" id="IPR018236">
    <property type="entry name" value="SAICAR_synthetase_CS"/>
</dbReference>
<evidence type="ECO:0000313" key="12">
    <source>
        <dbReference type="Proteomes" id="UP001217918"/>
    </source>
</evidence>
<dbReference type="GO" id="GO:0005737">
    <property type="term" value="C:cytoplasm"/>
    <property type="evidence" value="ECO:0007669"/>
    <property type="project" value="TreeGrafter"/>
</dbReference>
<keyword evidence="7" id="KW-0658">Purine biosynthesis</keyword>
<evidence type="ECO:0000256" key="2">
    <source>
        <dbReference type="ARBA" id="ARBA00010190"/>
    </source>
</evidence>
<evidence type="ECO:0000256" key="7">
    <source>
        <dbReference type="ARBA" id="ARBA00022755"/>
    </source>
</evidence>
<evidence type="ECO:0000256" key="5">
    <source>
        <dbReference type="ARBA" id="ARBA00022598"/>
    </source>
</evidence>
<dbReference type="PROSITE" id="PS01057">
    <property type="entry name" value="SAICAR_SYNTHETASE_1"/>
    <property type="match status" value="1"/>
</dbReference>
<dbReference type="Gene3D" id="3.30.200.20">
    <property type="entry name" value="Phosphorylase Kinase, domain 1"/>
    <property type="match status" value="1"/>
</dbReference>
<evidence type="ECO:0000256" key="9">
    <source>
        <dbReference type="ARBA" id="ARBA00030409"/>
    </source>
</evidence>
<dbReference type="SUPFAM" id="SSF56104">
    <property type="entry name" value="SAICAR synthase-like"/>
    <property type="match status" value="1"/>
</dbReference>
<feature type="domain" description="SAICAR synthetase/ADE2 N-terminal" evidence="10">
    <location>
        <begin position="19"/>
        <end position="286"/>
    </location>
</feature>
<keyword evidence="8" id="KW-0067">ATP-binding</keyword>
<dbReference type="EMBL" id="JAQQPM010000009">
    <property type="protein sequence ID" value="KAK2075388.1"/>
    <property type="molecule type" value="Genomic_DNA"/>
</dbReference>
<dbReference type="PANTHER" id="PTHR43700:SF1">
    <property type="entry name" value="PHOSPHORIBOSYLAMINOIMIDAZOLE-SUCCINOCARBOXAMIDE SYNTHASE"/>
    <property type="match status" value="1"/>
</dbReference>
<dbReference type="GO" id="GO:0005524">
    <property type="term" value="F:ATP binding"/>
    <property type="evidence" value="ECO:0007669"/>
    <property type="project" value="UniProtKB-KW"/>
</dbReference>
<sequence>MAAAVPVHCEVPITSLPKLAAGKVRDLYALDDKTVLFVTTDRISAYDVVLRNGVPHKGRILTQLSAHWFRFLAETVPGLQTHFLSLDLPPSPGSPAVTAAEAARLRGRSMVVRRLRPLPLEAIVRGFLAGSAWAEYAAAGTVHGLPQPPGLRQCEAFPSGPLYTPSTKAPPGGRDENIAPAQAAALPGVGARTAARVEALALRVYGAAAAYARARGVIIADTKFEFAVDEETDEVVLVDEVLTPDSSRFWPADAYEVGRDQVSFDKQYLRDWLVQAGLKGKEGVEMPDEVARLTSQRYLDVFARLTGRTVGEVTRELDSQTVEL</sequence>
<dbReference type="HAMAP" id="MF_00137">
    <property type="entry name" value="SAICAR_synth"/>
    <property type="match status" value="1"/>
</dbReference>
<comment type="similarity">
    <text evidence="2">Belongs to the SAICAR synthetase family.</text>
</comment>
<dbReference type="Proteomes" id="UP001217918">
    <property type="component" value="Unassembled WGS sequence"/>
</dbReference>
<comment type="pathway">
    <text evidence="1">Purine metabolism; IMP biosynthesis via de novo pathway; 5-amino-1-(5-phospho-D-ribosyl)imidazole-4-carboxamide from 5-amino-1-(5-phospho-D-ribosyl)imidazole-4-carboxylate: step 1/2.</text>
</comment>
<reference evidence="11" key="1">
    <citation type="journal article" date="2023" name="Mol. Plant Microbe Interact.">
        <title>Elucidating the Obligate Nature and Biological Capacity of an Invasive Fungal Corn Pathogen.</title>
        <authorList>
            <person name="MacCready J.S."/>
            <person name="Roggenkamp E.M."/>
            <person name="Gdanetz K."/>
            <person name="Chilvers M.I."/>
        </authorList>
    </citation>
    <scope>NUCLEOTIDE SEQUENCE</scope>
    <source>
        <strain evidence="11">PM02</strain>
    </source>
</reference>
<dbReference type="GO" id="GO:0006189">
    <property type="term" value="P:'de novo' IMP biosynthetic process"/>
    <property type="evidence" value="ECO:0007669"/>
    <property type="project" value="TreeGrafter"/>
</dbReference>
<evidence type="ECO:0000256" key="1">
    <source>
        <dbReference type="ARBA" id="ARBA00004672"/>
    </source>
</evidence>
<dbReference type="Gene3D" id="3.30.470.20">
    <property type="entry name" value="ATP-grasp fold, B domain"/>
    <property type="match status" value="1"/>
</dbReference>
<proteinExistence type="inferred from homology"/>
<gene>
    <name evidence="11" type="ORF">P8C59_009517</name>
</gene>
<dbReference type="EC" id="6.3.2.6" evidence="3"/>
<dbReference type="InterPro" id="IPR028923">
    <property type="entry name" value="SAICAR_synt/ADE2_N"/>
</dbReference>
<dbReference type="NCBIfam" id="NF010568">
    <property type="entry name" value="PRK13961.1"/>
    <property type="match status" value="1"/>
</dbReference>
<dbReference type="Pfam" id="PF01259">
    <property type="entry name" value="SAICAR_synt"/>
    <property type="match status" value="1"/>
</dbReference>
<evidence type="ECO:0000259" key="10">
    <source>
        <dbReference type="Pfam" id="PF01259"/>
    </source>
</evidence>
<protein>
    <recommendedName>
        <fullName evidence="4">Phosphoribosylaminoimidazole-succinocarboxamide synthase</fullName>
        <ecNumber evidence="3">6.3.2.6</ecNumber>
    </recommendedName>
    <alternativeName>
        <fullName evidence="9">SAICAR synthetase</fullName>
    </alternativeName>
</protein>
<keyword evidence="5" id="KW-0436">Ligase</keyword>
<accession>A0AAD9IDG1</accession>
<dbReference type="AlphaFoldDB" id="A0AAD9IDG1"/>
<evidence type="ECO:0000256" key="3">
    <source>
        <dbReference type="ARBA" id="ARBA00012217"/>
    </source>
</evidence>
<keyword evidence="6" id="KW-0547">Nucleotide-binding</keyword>
<name>A0AAD9IDG1_9PEZI</name>
<dbReference type="InterPro" id="IPR001636">
    <property type="entry name" value="SAICAR_synth"/>
</dbReference>
<evidence type="ECO:0000256" key="8">
    <source>
        <dbReference type="ARBA" id="ARBA00022840"/>
    </source>
</evidence>
<evidence type="ECO:0000256" key="4">
    <source>
        <dbReference type="ARBA" id="ARBA00016460"/>
    </source>
</evidence>